<evidence type="ECO:0000313" key="2">
    <source>
        <dbReference type="EMBL" id="TRW91474.1"/>
    </source>
</evidence>
<protein>
    <recommendedName>
        <fullName evidence="4">Glycosyltransferase RgtA/B/C/D-like domain-containing protein</fullName>
    </recommendedName>
</protein>
<feature type="transmembrane region" description="Helical" evidence="1">
    <location>
        <begin position="123"/>
        <end position="140"/>
    </location>
</feature>
<dbReference type="EMBL" id="RYFG02000111">
    <property type="protein sequence ID" value="TRW91474.1"/>
    <property type="molecule type" value="Genomic_DNA"/>
</dbReference>
<feature type="transmembrane region" description="Helical" evidence="1">
    <location>
        <begin position="359"/>
        <end position="378"/>
    </location>
</feature>
<gene>
    <name evidence="2" type="ORF">EKO24_016285</name>
</gene>
<keyword evidence="1" id="KW-0472">Membrane</keyword>
<sequence length="451" mass="50268">MKYITPIRILLSAMVLVSLWLAGSGGLTPSWTPDTDGYLHPWTWDSLWGQPRNPLLGFLLAPFNDNYTLLPAIELGAFFSAIYYLYRRLVEFGTSELAALALTLPLVISNLVLRYGHEIHPEFPAVILLIFAIAEMIGFHDSGKRSLSRYALFMLALGFSYILRPSLLPFIGLMPVLFLFLGFVQTRRWNVGTSMVILLLSAVPFLVVSSIRYQTVKDFNIVSFGGVTMSPIAGSIVSEELIPRFAADHRELARTILDKREAMAQAGELSPMVIDYETGKRSFRRTARSYFDILASNADEIQHKIVKQTRQENRETWVQFNQRIMSFCIDVVRNAPADYAMWIAGAARSATGTAITQNIPLIVGIFGLVAVYCLRLLSPRMPPLIAGSSLDIPTIVLITALFTFGSGILSLLVTYPGNRYVSTSAIFIPSLVFYILFQLLAAGYGDKVRRD</sequence>
<comment type="caution">
    <text evidence="2">The sequence shown here is derived from an EMBL/GenBank/DDBJ whole genome shotgun (WGS) entry which is preliminary data.</text>
</comment>
<evidence type="ECO:0000313" key="3">
    <source>
        <dbReference type="Proteomes" id="UP000733744"/>
    </source>
</evidence>
<reference evidence="2 3" key="1">
    <citation type="journal article" date="2019" name="Antonie Van Leeuwenhoek">
        <title>Description of 'Ca. Methylobacter oryzae' KRF1, a novel species from the environmentally important Methylobacter clade 2.</title>
        <authorList>
            <person name="Khatri K."/>
            <person name="Mohite J.A."/>
            <person name="Pandit P.S."/>
            <person name="Bahulikar R."/>
            <person name="Rahalkar M.C."/>
        </authorList>
    </citation>
    <scope>NUCLEOTIDE SEQUENCE [LARGE SCALE GENOMIC DNA]</scope>
    <source>
        <strain evidence="2 3">KRF1</strain>
    </source>
</reference>
<organism evidence="2 3">
    <name type="scientific">Candidatus Methylobacter oryzae</name>
    <dbReference type="NCBI Taxonomy" id="2497749"/>
    <lineage>
        <taxon>Bacteria</taxon>
        <taxon>Pseudomonadati</taxon>
        <taxon>Pseudomonadota</taxon>
        <taxon>Gammaproteobacteria</taxon>
        <taxon>Methylococcales</taxon>
        <taxon>Methylococcaceae</taxon>
        <taxon>Methylobacter</taxon>
    </lineage>
</organism>
<accession>A0ABY3C7W1</accession>
<keyword evidence="1" id="KW-0812">Transmembrane</keyword>
<feature type="transmembrane region" description="Helical" evidence="1">
    <location>
        <begin position="390"/>
        <end position="413"/>
    </location>
</feature>
<feature type="transmembrane region" description="Helical" evidence="1">
    <location>
        <begin position="425"/>
        <end position="445"/>
    </location>
</feature>
<dbReference type="RefSeq" id="WP_127027864.1">
    <property type="nucleotide sequence ID" value="NZ_RYFG02000111.1"/>
</dbReference>
<keyword evidence="3" id="KW-1185">Reference proteome</keyword>
<keyword evidence="1" id="KW-1133">Transmembrane helix</keyword>
<evidence type="ECO:0008006" key="4">
    <source>
        <dbReference type="Google" id="ProtNLM"/>
    </source>
</evidence>
<evidence type="ECO:0000256" key="1">
    <source>
        <dbReference type="SAM" id="Phobius"/>
    </source>
</evidence>
<feature type="transmembrane region" description="Helical" evidence="1">
    <location>
        <begin position="98"/>
        <end position="117"/>
    </location>
</feature>
<proteinExistence type="predicted"/>
<dbReference type="Proteomes" id="UP000733744">
    <property type="component" value="Unassembled WGS sequence"/>
</dbReference>
<feature type="transmembrane region" description="Helical" evidence="1">
    <location>
        <begin position="67"/>
        <end position="86"/>
    </location>
</feature>
<name>A0ABY3C7W1_9GAMM</name>
<feature type="transmembrane region" description="Helical" evidence="1">
    <location>
        <begin position="196"/>
        <end position="213"/>
    </location>
</feature>